<evidence type="ECO:0000256" key="3">
    <source>
        <dbReference type="ARBA" id="ARBA00022723"/>
    </source>
</evidence>
<dbReference type="PROSITE" id="PS51404">
    <property type="entry name" value="DYP_PEROXIDASE"/>
    <property type="match status" value="1"/>
</dbReference>
<dbReference type="InterPro" id="IPR011008">
    <property type="entry name" value="Dimeric_a/b-barrel"/>
</dbReference>
<evidence type="ECO:0000313" key="8">
    <source>
        <dbReference type="Proteomes" id="UP000241167"/>
    </source>
</evidence>
<dbReference type="AlphaFoldDB" id="A0A2P7QSG5"/>
<evidence type="ECO:0008006" key="9">
    <source>
        <dbReference type="Google" id="ProtNLM"/>
    </source>
</evidence>
<evidence type="ECO:0000256" key="6">
    <source>
        <dbReference type="SAM" id="MobiDB-lite"/>
    </source>
</evidence>
<reference evidence="7 8" key="1">
    <citation type="submission" date="2018-03" db="EMBL/GenBank/DDBJ databases">
        <title>The draft genome of Sphingosinicella sp. GL-C-18.</title>
        <authorList>
            <person name="Liu L."/>
            <person name="Li L."/>
            <person name="Liang L."/>
            <person name="Zhang X."/>
            <person name="Wang T."/>
        </authorList>
    </citation>
    <scope>NUCLEOTIDE SEQUENCE [LARGE SCALE GENOMIC DNA]</scope>
    <source>
        <strain evidence="7 8">GL-C-18</strain>
    </source>
</reference>
<evidence type="ECO:0000313" key="7">
    <source>
        <dbReference type="EMBL" id="PSJ40904.1"/>
    </source>
</evidence>
<keyword evidence="8" id="KW-1185">Reference proteome</keyword>
<comment type="cofactor">
    <cofactor evidence="1">
        <name>heme b</name>
        <dbReference type="ChEBI" id="CHEBI:60344"/>
    </cofactor>
</comment>
<dbReference type="InterPro" id="IPR006314">
    <property type="entry name" value="Dyp_peroxidase"/>
</dbReference>
<keyword evidence="5" id="KW-0408">Iron</keyword>
<proteinExistence type="predicted"/>
<dbReference type="SUPFAM" id="SSF54909">
    <property type="entry name" value="Dimeric alpha+beta barrel"/>
    <property type="match status" value="1"/>
</dbReference>
<keyword evidence="3" id="KW-0479">Metal-binding</keyword>
<evidence type="ECO:0000256" key="5">
    <source>
        <dbReference type="ARBA" id="ARBA00023004"/>
    </source>
</evidence>
<dbReference type="PANTHER" id="PTHR30521:SF0">
    <property type="entry name" value="DYP-TYPE PEROXIDASE FAMILY PROTEIN"/>
    <property type="match status" value="1"/>
</dbReference>
<evidence type="ECO:0000256" key="2">
    <source>
        <dbReference type="ARBA" id="ARBA00022559"/>
    </source>
</evidence>
<dbReference type="GO" id="GO:0004601">
    <property type="term" value="F:peroxidase activity"/>
    <property type="evidence" value="ECO:0007669"/>
    <property type="project" value="UniProtKB-KW"/>
</dbReference>
<dbReference type="GO" id="GO:0020037">
    <property type="term" value="F:heme binding"/>
    <property type="evidence" value="ECO:0007669"/>
    <property type="project" value="InterPro"/>
</dbReference>
<feature type="region of interest" description="Disordered" evidence="6">
    <location>
        <begin position="405"/>
        <end position="429"/>
    </location>
</feature>
<comment type="caution">
    <text evidence="7">The sequence shown here is derived from an EMBL/GenBank/DDBJ whole genome shotgun (WGS) entry which is preliminary data.</text>
</comment>
<protein>
    <recommendedName>
        <fullName evidence="9">Peroxidase</fullName>
    </recommendedName>
</protein>
<dbReference type="EMBL" id="PXYI01000003">
    <property type="protein sequence ID" value="PSJ40904.1"/>
    <property type="molecule type" value="Genomic_DNA"/>
</dbReference>
<keyword evidence="4" id="KW-0560">Oxidoreductase</keyword>
<sequence length="548" mass="60323">MNSIPGSPPNWKLAPSLAIDTQGIVASGFGKLETGRALFLEFTWPASVPGGAWLEALQESVTITHGVPAAQQDRAAAIAFTGTGLGYMGLGEQALASFARPFREGMYQEDRMRRLGDRRKGAWQESVIDGGPVWSANTPPRDPAEGKLDWMLPYQVPHDGAPEEDIRTPLTVHALLMLYTRTEEDSRLWRDDVVALLARHHVDVVRQLELLLDVEHQGISREHLGFADGLSQPAPYGLTVPKDESGLVTLEGRPAARDPVQGVPLGEVLIGYQNGHSEPAPGPVVPTWVGGDPSKIDPRPEQAKLPPHSLAEGFADLGLNGSYLVVRELKQDVAKFWTSLEENAARIRAQDPTANHVNAEWIAERVIGRGRDGHLLCPAGYRKPDRYGLPDNGFLFRSDDPHGVGCPPGSHVRRANPRDALAPKDDQESRETLLQAANNHRILRRGRKFGPKIADPKVDDERDRGLLFMCLNTDIARQFEFVQQTWLLNPAFATLFGEVDPLLGPAGPMTIREKPLRRTVDVRTYVQLAGGDYFFLPSMAALRYLALL</sequence>
<dbReference type="PANTHER" id="PTHR30521">
    <property type="entry name" value="DEFERROCHELATASE/PEROXIDASE"/>
    <property type="match status" value="1"/>
</dbReference>
<dbReference type="Proteomes" id="UP000241167">
    <property type="component" value="Unassembled WGS sequence"/>
</dbReference>
<evidence type="ECO:0000256" key="1">
    <source>
        <dbReference type="ARBA" id="ARBA00001970"/>
    </source>
</evidence>
<evidence type="ECO:0000256" key="4">
    <source>
        <dbReference type="ARBA" id="ARBA00023002"/>
    </source>
</evidence>
<name>A0A2P7QSG5_9SPHN</name>
<gene>
    <name evidence="7" type="ORF">C7I55_11565</name>
</gene>
<accession>A0A2P7QSG5</accession>
<keyword evidence="2" id="KW-0575">Peroxidase</keyword>
<organism evidence="7 8">
    <name type="scientific">Allosphingosinicella deserti</name>
    <dbReference type="NCBI Taxonomy" id="2116704"/>
    <lineage>
        <taxon>Bacteria</taxon>
        <taxon>Pseudomonadati</taxon>
        <taxon>Pseudomonadota</taxon>
        <taxon>Alphaproteobacteria</taxon>
        <taxon>Sphingomonadales</taxon>
        <taxon>Sphingomonadaceae</taxon>
        <taxon>Allosphingosinicella</taxon>
    </lineage>
</organism>
<dbReference type="GO" id="GO:0005829">
    <property type="term" value="C:cytosol"/>
    <property type="evidence" value="ECO:0007669"/>
    <property type="project" value="TreeGrafter"/>
</dbReference>
<dbReference type="GO" id="GO:0046872">
    <property type="term" value="F:metal ion binding"/>
    <property type="evidence" value="ECO:0007669"/>
    <property type="project" value="UniProtKB-KW"/>
</dbReference>